<dbReference type="Gene3D" id="2.40.50.100">
    <property type="match status" value="2"/>
</dbReference>
<dbReference type="Pfam" id="PF25954">
    <property type="entry name" value="Beta-barrel_RND_2"/>
    <property type="match status" value="1"/>
</dbReference>
<evidence type="ECO:0000259" key="5">
    <source>
        <dbReference type="Pfam" id="PF25967"/>
    </source>
</evidence>
<sequence>MENPDIQDSGRLPQESGLKLEPVEDSEDSEESALGTTRDAAPPRTSDWKKLMVGIGIGVAIAVGGMQLLNRPQEKTAANSSGVAAEAPNAQPVANQTVTVAIAESARVERSLDATGTVQAYDLLPVLPQASGLQIQQVLVDEGDLVEAGQVLAILDDAVERSQITEAEAQIDSARSTVADRQAAIAIAEAAVSQALATQSEAEAAVATAIAAKAEVEAGAGQVTAALSEAKSEVSQAVAAQAEAEAGLEQTRASLAQAQAELAQAERERDRYQQLAEAGAVSTQELETRSTAADNARERVRVAQANIKSAEARIASSEANIASMRSRVVSANSNIEITKARVQSAESNVNSAQARLESAIANVRIARSQLDSARANANGSAASLRSTQARAQQVETQQERTVVRAPKAGIIAERVARVGDVTSNTKQLFSIIANGQLELQVKIPETQLSQIKIGAPVEVTSDADSRIKVAGTVREIAPLVDEESRQATVKVSLPSDSILRPGMFLRAGITTSATQSITIPGKAVLPQANGSAIVYRLVGEDIVQAQPVEVGEVASGSPTDLSSTRVEIKSGLSLGDRVVVEGAAYLKDGDRIRIAEEVTPTPQVEL</sequence>
<dbReference type="EMBL" id="JAMXFA010000006">
    <property type="protein sequence ID" value="MCT7977196.1"/>
    <property type="molecule type" value="Genomic_DNA"/>
</dbReference>
<dbReference type="Proteomes" id="UP001525961">
    <property type="component" value="Unassembled WGS sequence"/>
</dbReference>
<feature type="domain" description="Multidrug resistance protein MdtA-like alpha-helical hairpin" evidence="3">
    <location>
        <begin position="248"/>
        <end position="312"/>
    </location>
</feature>
<proteinExistence type="inferred from homology"/>
<dbReference type="PRINTS" id="PR01490">
    <property type="entry name" value="RTXTOXIND"/>
</dbReference>
<dbReference type="InterPro" id="IPR006143">
    <property type="entry name" value="RND_pump_MFP"/>
</dbReference>
<dbReference type="Gene3D" id="2.40.420.20">
    <property type="match status" value="1"/>
</dbReference>
<dbReference type="Pfam" id="PF25876">
    <property type="entry name" value="HH_MFP_RND"/>
    <property type="match status" value="1"/>
</dbReference>
<evidence type="ECO:0000313" key="7">
    <source>
        <dbReference type="Proteomes" id="UP001525961"/>
    </source>
</evidence>
<evidence type="ECO:0000259" key="3">
    <source>
        <dbReference type="Pfam" id="PF25876"/>
    </source>
</evidence>
<dbReference type="SUPFAM" id="SSF111369">
    <property type="entry name" value="HlyD-like secretion proteins"/>
    <property type="match status" value="3"/>
</dbReference>
<evidence type="ECO:0000313" key="6">
    <source>
        <dbReference type="EMBL" id="MCT7977196.1"/>
    </source>
</evidence>
<reference evidence="6 7" key="1">
    <citation type="journal article" date="2022" name="Front. Microbiol.">
        <title>High genomic differentiation and limited gene flow indicate recent cryptic speciation within the genus Laspinema (cyanobacteria).</title>
        <authorList>
            <person name="Stanojkovic A."/>
            <person name="Skoupy S."/>
            <person name="Skaloud P."/>
            <person name="Dvorak P."/>
        </authorList>
    </citation>
    <scope>NUCLEOTIDE SEQUENCE [LARGE SCALE GENOMIC DNA]</scope>
    <source>
        <strain evidence="6 7">D3b</strain>
    </source>
</reference>
<dbReference type="Pfam" id="PF25967">
    <property type="entry name" value="RND-MFP_C"/>
    <property type="match status" value="1"/>
</dbReference>
<dbReference type="InterPro" id="IPR058624">
    <property type="entry name" value="MdtA-like_HH"/>
</dbReference>
<feature type="domain" description="Multidrug resistance protein MdtA-like C-terminal permuted SH3" evidence="5">
    <location>
        <begin position="516"/>
        <end position="583"/>
    </location>
</feature>
<accession>A0ABT2N7C8</accession>
<dbReference type="Gene3D" id="1.10.287.470">
    <property type="entry name" value="Helix hairpin bin"/>
    <property type="match status" value="3"/>
</dbReference>
<dbReference type="PANTHER" id="PTHR30469">
    <property type="entry name" value="MULTIDRUG RESISTANCE PROTEIN MDTA"/>
    <property type="match status" value="1"/>
</dbReference>
<feature type="region of interest" description="Disordered" evidence="2">
    <location>
        <begin position="1"/>
        <end position="45"/>
    </location>
</feature>
<dbReference type="NCBIfam" id="TIGR01730">
    <property type="entry name" value="RND_mfp"/>
    <property type="match status" value="1"/>
</dbReference>
<dbReference type="InterPro" id="IPR058792">
    <property type="entry name" value="Beta-barrel_RND_2"/>
</dbReference>
<comment type="caution">
    <text evidence="6">The sequence shown here is derived from an EMBL/GenBank/DDBJ whole genome shotgun (WGS) entry which is preliminary data.</text>
</comment>
<evidence type="ECO:0000256" key="1">
    <source>
        <dbReference type="ARBA" id="ARBA00009477"/>
    </source>
</evidence>
<dbReference type="RefSeq" id="WP_261197847.1">
    <property type="nucleotide sequence ID" value="NZ_JAMXFA010000006.1"/>
</dbReference>
<comment type="similarity">
    <text evidence="1">Belongs to the membrane fusion protein (MFP) (TC 8.A.1) family.</text>
</comment>
<feature type="compositionally biased region" description="Polar residues" evidence="2">
    <location>
        <begin position="281"/>
        <end position="293"/>
    </location>
</feature>
<dbReference type="Gene3D" id="2.40.30.170">
    <property type="match status" value="1"/>
</dbReference>
<dbReference type="PANTHER" id="PTHR30469:SF15">
    <property type="entry name" value="HLYD FAMILY OF SECRETION PROTEINS"/>
    <property type="match status" value="1"/>
</dbReference>
<keyword evidence="7" id="KW-1185">Reference proteome</keyword>
<protein>
    <submittedName>
        <fullName evidence="6">Efflux RND transporter periplasmic adaptor subunit</fullName>
    </submittedName>
</protein>
<name>A0ABT2N7C8_9CYAN</name>
<feature type="domain" description="CusB-like beta-barrel" evidence="4">
    <location>
        <begin position="439"/>
        <end position="511"/>
    </location>
</feature>
<dbReference type="InterPro" id="IPR058627">
    <property type="entry name" value="MdtA-like_C"/>
</dbReference>
<evidence type="ECO:0000259" key="4">
    <source>
        <dbReference type="Pfam" id="PF25954"/>
    </source>
</evidence>
<feature type="region of interest" description="Disordered" evidence="2">
    <location>
        <begin position="268"/>
        <end position="295"/>
    </location>
</feature>
<organism evidence="6 7">
    <name type="scientific">Laspinema olomoucense D3b</name>
    <dbReference type="NCBI Taxonomy" id="2953688"/>
    <lineage>
        <taxon>Bacteria</taxon>
        <taxon>Bacillati</taxon>
        <taxon>Cyanobacteriota</taxon>
        <taxon>Cyanophyceae</taxon>
        <taxon>Oscillatoriophycideae</taxon>
        <taxon>Oscillatoriales</taxon>
        <taxon>Laspinemataceae</taxon>
        <taxon>Laspinema</taxon>
        <taxon>Laspinema olomoucense</taxon>
    </lineage>
</organism>
<evidence type="ECO:0000256" key="2">
    <source>
        <dbReference type="SAM" id="MobiDB-lite"/>
    </source>
</evidence>
<gene>
    <name evidence="6" type="ORF">NG792_05720</name>
</gene>